<dbReference type="EMBL" id="AOMF01000162">
    <property type="protein sequence ID" value="EMA51947.1"/>
    <property type="molecule type" value="Genomic_DNA"/>
</dbReference>
<organism evidence="2 3">
    <name type="scientific">Halococcus thailandensis JCM 13552</name>
    <dbReference type="NCBI Taxonomy" id="1227457"/>
    <lineage>
        <taxon>Archaea</taxon>
        <taxon>Methanobacteriati</taxon>
        <taxon>Methanobacteriota</taxon>
        <taxon>Stenosarchaea group</taxon>
        <taxon>Halobacteria</taxon>
        <taxon>Halobacteriales</taxon>
        <taxon>Halococcaceae</taxon>
        <taxon>Halococcus</taxon>
    </lineage>
</organism>
<proteinExistence type="predicted"/>
<sequence length="85" mass="9783">MLIDPNVDIRVYWSIQTRMSKSVRISEEFHEFITAHRADDETMEETLRRLVGGPHPDDVAGILSTETADRMHDRIDETRAGGCQR</sequence>
<dbReference type="PATRIC" id="fig|1227457.3.peg.2506"/>
<accession>M0N1W9</accession>
<feature type="region of interest" description="Disordered" evidence="1">
    <location>
        <begin position="66"/>
        <end position="85"/>
    </location>
</feature>
<gene>
    <name evidence="2" type="ORF">C451_13174</name>
</gene>
<reference evidence="2 3" key="1">
    <citation type="journal article" date="2014" name="PLoS Genet.">
        <title>Phylogenetically driven sequencing of extremely halophilic archaea reveals strategies for static and dynamic osmo-response.</title>
        <authorList>
            <person name="Becker E.A."/>
            <person name="Seitzer P.M."/>
            <person name="Tritt A."/>
            <person name="Larsen D."/>
            <person name="Krusor M."/>
            <person name="Yao A.I."/>
            <person name="Wu D."/>
            <person name="Madern D."/>
            <person name="Eisen J.A."/>
            <person name="Darling A.E."/>
            <person name="Facciotti M.T."/>
        </authorList>
    </citation>
    <scope>NUCLEOTIDE SEQUENCE [LARGE SCALE GENOMIC DNA]</scope>
    <source>
        <strain evidence="2 3">JCM 13552</strain>
    </source>
</reference>
<evidence type="ECO:0000313" key="3">
    <source>
        <dbReference type="Proteomes" id="UP000011680"/>
    </source>
</evidence>
<dbReference type="AlphaFoldDB" id="M0N1W9"/>
<dbReference type="eggNOG" id="arCOG08146">
    <property type="taxonomic scope" value="Archaea"/>
</dbReference>
<name>M0N1W9_9EURY</name>
<comment type="caution">
    <text evidence="2">The sequence shown here is derived from an EMBL/GenBank/DDBJ whole genome shotgun (WGS) entry which is preliminary data.</text>
</comment>
<evidence type="ECO:0000256" key="1">
    <source>
        <dbReference type="SAM" id="MobiDB-lite"/>
    </source>
</evidence>
<protein>
    <submittedName>
        <fullName evidence="2">Uncharacterized protein</fullName>
    </submittedName>
</protein>
<keyword evidence="3" id="KW-1185">Reference proteome</keyword>
<evidence type="ECO:0000313" key="2">
    <source>
        <dbReference type="EMBL" id="EMA51947.1"/>
    </source>
</evidence>
<feature type="compositionally biased region" description="Basic and acidic residues" evidence="1">
    <location>
        <begin position="67"/>
        <end position="79"/>
    </location>
</feature>
<dbReference type="Proteomes" id="UP000011680">
    <property type="component" value="Unassembled WGS sequence"/>
</dbReference>